<dbReference type="GO" id="GO:0008289">
    <property type="term" value="F:lipid binding"/>
    <property type="evidence" value="ECO:0007669"/>
    <property type="project" value="InterPro"/>
</dbReference>
<dbReference type="AlphaFoldDB" id="A0A8B9A8J7"/>
<dbReference type="GeneID" id="120110611"/>
<keyword evidence="5" id="KW-1015">Disulfide bond</keyword>
<dbReference type="GO" id="GO:0005886">
    <property type="term" value="C:plasma membrane"/>
    <property type="evidence" value="ECO:0007669"/>
    <property type="project" value="UniProtKB-SubCell"/>
</dbReference>
<feature type="region of interest" description="Disordered" evidence="8">
    <location>
        <begin position="107"/>
        <end position="258"/>
    </location>
</feature>
<feature type="compositionally biased region" description="Low complexity" evidence="8">
    <location>
        <begin position="247"/>
        <end position="258"/>
    </location>
</feature>
<dbReference type="SUPFAM" id="SSF47699">
    <property type="entry name" value="Bifunctional inhibitor/lipid-transfer protein/seed storage 2S albumin"/>
    <property type="match status" value="1"/>
</dbReference>
<feature type="compositionally biased region" description="Pro residues" evidence="8">
    <location>
        <begin position="132"/>
        <end position="144"/>
    </location>
</feature>
<dbReference type="Gene3D" id="1.10.110.10">
    <property type="entry name" value="Plant lipid-transfer and hydrophobic proteins"/>
    <property type="match status" value="1"/>
</dbReference>
<comment type="subcellular location">
    <subcellularLocation>
        <location evidence="1">Cell membrane</location>
        <topology evidence="1">Lipid-anchor</topology>
        <topology evidence="1">GPI-anchor</topology>
    </subcellularLocation>
</comment>
<feature type="compositionally biased region" description="Low complexity" evidence="8">
    <location>
        <begin position="190"/>
        <end position="204"/>
    </location>
</feature>
<dbReference type="GO" id="GO:0006869">
    <property type="term" value="P:lipid transport"/>
    <property type="evidence" value="ECO:0007669"/>
    <property type="project" value="InterPro"/>
</dbReference>
<dbReference type="RefSeq" id="XP_038982037.1">
    <property type="nucleotide sequence ID" value="XM_039126109.1"/>
</dbReference>
<feature type="signal peptide" evidence="9">
    <location>
        <begin position="1"/>
        <end position="24"/>
    </location>
</feature>
<proteinExistence type="inferred from homology"/>
<organism evidence="11 12">
    <name type="scientific">Phoenix dactylifera</name>
    <name type="common">Date palm</name>
    <dbReference type="NCBI Taxonomy" id="42345"/>
    <lineage>
        <taxon>Eukaryota</taxon>
        <taxon>Viridiplantae</taxon>
        <taxon>Streptophyta</taxon>
        <taxon>Embryophyta</taxon>
        <taxon>Tracheophyta</taxon>
        <taxon>Spermatophyta</taxon>
        <taxon>Magnoliopsida</taxon>
        <taxon>Liliopsida</taxon>
        <taxon>Arecaceae</taxon>
        <taxon>Coryphoideae</taxon>
        <taxon>Phoeniceae</taxon>
        <taxon>Phoenix</taxon>
    </lineage>
</organism>
<dbReference type="InterPro" id="IPR043325">
    <property type="entry name" value="LTSS"/>
</dbReference>
<dbReference type="Proteomes" id="UP000228380">
    <property type="component" value="Chromosome 4"/>
</dbReference>
<evidence type="ECO:0000256" key="4">
    <source>
        <dbReference type="ARBA" id="ARBA00022729"/>
    </source>
</evidence>
<evidence type="ECO:0000256" key="1">
    <source>
        <dbReference type="ARBA" id="ARBA00004609"/>
    </source>
</evidence>
<evidence type="ECO:0000313" key="12">
    <source>
        <dbReference type="RefSeq" id="XP_038982037.1"/>
    </source>
</evidence>
<gene>
    <name evidence="12" type="primary">LOC120110611</name>
</gene>
<comment type="similarity">
    <text evidence="2">Belongs to the plant LTP family.</text>
</comment>
<dbReference type="InterPro" id="IPR000528">
    <property type="entry name" value="Plant_nsLTP"/>
</dbReference>
<dbReference type="PRINTS" id="PR00382">
    <property type="entry name" value="LIPIDTRNSFER"/>
</dbReference>
<evidence type="ECO:0000256" key="6">
    <source>
        <dbReference type="ARBA" id="ARBA00023180"/>
    </source>
</evidence>
<reference evidence="12" key="2">
    <citation type="submission" date="2025-08" db="UniProtKB">
        <authorList>
            <consortium name="RefSeq"/>
        </authorList>
    </citation>
    <scope>IDENTIFICATION</scope>
    <source>
        <tissue evidence="12">Young leaves</tissue>
    </source>
</reference>
<dbReference type="InterPro" id="IPR036312">
    <property type="entry name" value="Bifun_inhib/LTP/seed_sf"/>
</dbReference>
<keyword evidence="6" id="KW-0325">Glycoprotein</keyword>
<keyword evidence="3" id="KW-0336">GPI-anchor</keyword>
<dbReference type="SMART" id="SM00499">
    <property type="entry name" value="AAI"/>
    <property type="match status" value="1"/>
</dbReference>
<feature type="compositionally biased region" description="Low complexity" evidence="8">
    <location>
        <begin position="107"/>
        <end position="131"/>
    </location>
</feature>
<feature type="domain" description="Bifunctional inhibitor/plant lipid transfer protein/seed storage helical" evidence="10">
    <location>
        <begin position="28"/>
        <end position="105"/>
    </location>
</feature>
<reference evidence="11" key="1">
    <citation type="journal article" date="2019" name="Nat. Commun.">
        <title>Genome-wide association mapping of date palm fruit traits.</title>
        <authorList>
            <person name="Hazzouri K.M."/>
            <person name="Gros-Balthazard M."/>
            <person name="Flowers J.M."/>
            <person name="Copetti D."/>
            <person name="Lemansour A."/>
            <person name="Lebrun M."/>
            <person name="Masmoudi K."/>
            <person name="Ferrand S."/>
            <person name="Dhar M.I."/>
            <person name="Fresquez Z.A."/>
            <person name="Rosas U."/>
            <person name="Zhang J."/>
            <person name="Talag J."/>
            <person name="Lee S."/>
            <person name="Kudrna D."/>
            <person name="Powell R.F."/>
            <person name="Leitch I.J."/>
            <person name="Krueger R.R."/>
            <person name="Wing R.A."/>
            <person name="Amiri K.M.A."/>
            <person name="Purugganan M.D."/>
        </authorList>
    </citation>
    <scope>NUCLEOTIDE SEQUENCE [LARGE SCALE GENOMIC DNA]</scope>
    <source>
        <strain evidence="11">cv. Khalas</strain>
    </source>
</reference>
<protein>
    <submittedName>
        <fullName evidence="12">Sialidase-like</fullName>
    </submittedName>
</protein>
<feature type="chain" id="PRO_5034128588" evidence="9">
    <location>
        <begin position="25"/>
        <end position="275"/>
    </location>
</feature>
<keyword evidence="4 9" id="KW-0732">Signal</keyword>
<dbReference type="FunFam" id="1.10.110.10:FF:000001">
    <property type="entry name" value="Bifunctional inhibitor/lipid-transfer protein/seed storage 2S albumin superfamily protein"/>
    <property type="match status" value="1"/>
</dbReference>
<keyword evidence="7" id="KW-0449">Lipoprotein</keyword>
<evidence type="ECO:0000256" key="3">
    <source>
        <dbReference type="ARBA" id="ARBA00022622"/>
    </source>
</evidence>
<evidence type="ECO:0000256" key="5">
    <source>
        <dbReference type="ARBA" id="ARBA00023157"/>
    </source>
</evidence>
<dbReference type="CDD" id="cd00010">
    <property type="entry name" value="AAI_LTSS"/>
    <property type="match status" value="1"/>
</dbReference>
<dbReference type="KEGG" id="pda:120110611"/>
<keyword evidence="11" id="KW-1185">Reference proteome</keyword>
<evidence type="ECO:0000256" key="7">
    <source>
        <dbReference type="ARBA" id="ARBA00023288"/>
    </source>
</evidence>
<evidence type="ECO:0000256" key="2">
    <source>
        <dbReference type="ARBA" id="ARBA00009748"/>
    </source>
</evidence>
<keyword evidence="3" id="KW-0472">Membrane</keyword>
<evidence type="ECO:0000259" key="10">
    <source>
        <dbReference type="SMART" id="SM00499"/>
    </source>
</evidence>
<dbReference type="PANTHER" id="PTHR33044">
    <property type="entry name" value="BIFUNCTIONAL INHIBITOR/LIPID-TRANSFER PROTEIN/SEED STORAGE 2S ALBUMIN SUPERFAMILY PROTEIN-RELATED"/>
    <property type="match status" value="1"/>
</dbReference>
<evidence type="ECO:0000256" key="9">
    <source>
        <dbReference type="SAM" id="SignalP"/>
    </source>
</evidence>
<feature type="compositionally biased region" description="Low complexity" evidence="8">
    <location>
        <begin position="214"/>
        <end position="237"/>
    </location>
</feature>
<evidence type="ECO:0000256" key="8">
    <source>
        <dbReference type="SAM" id="MobiDB-lite"/>
    </source>
</evidence>
<dbReference type="Pfam" id="PF14368">
    <property type="entry name" value="LTP_2"/>
    <property type="match status" value="1"/>
</dbReference>
<sequence>MARRVMEIGLALALVSMLLAHASAQSGCTTVILSLAPCLNYITGNSSTPSSSCCSQLASVVQSQPRCLCTLLNGGASSLGITINQTRALALPGACKVKTPPVSQCNAVAGGPAASPAESPEAPSTPATPTTPSTPAPKPSPKTPSVPSSTPATPTTPANPSPETPSVPSGTPAAPTSPSTPANPSPETPSVPSGTPAAPTTPSTPANPSPETPSFPSSTPATTSTPSVPSGPSESGSKTVPSTTGESSHGSSNKSSRSLVISILFLAAGVSLFSL</sequence>
<feature type="compositionally biased region" description="Low complexity" evidence="8">
    <location>
        <begin position="145"/>
        <end position="156"/>
    </location>
</feature>
<name>A0A8B9A8J7_PHODC</name>
<dbReference type="OrthoDB" id="911994at2759"/>
<evidence type="ECO:0000313" key="11">
    <source>
        <dbReference type="Proteomes" id="UP000228380"/>
    </source>
</evidence>
<feature type="compositionally biased region" description="Low complexity" evidence="8">
    <location>
        <begin position="166"/>
        <end position="180"/>
    </location>
</feature>
<dbReference type="InterPro" id="IPR016140">
    <property type="entry name" value="Bifunc_inhib/LTP/seed_store"/>
</dbReference>
<dbReference type="GO" id="GO:0098552">
    <property type="term" value="C:side of membrane"/>
    <property type="evidence" value="ECO:0007669"/>
    <property type="project" value="UniProtKB-KW"/>
</dbReference>
<accession>A0A8B9A8J7</accession>